<evidence type="ECO:0000313" key="2">
    <source>
        <dbReference type="EMBL" id="MFD2312573.1"/>
    </source>
</evidence>
<dbReference type="RefSeq" id="WP_377558811.1">
    <property type="nucleotide sequence ID" value="NZ_JBHUJD010000067.1"/>
</dbReference>
<dbReference type="Proteomes" id="UP001597425">
    <property type="component" value="Unassembled WGS sequence"/>
</dbReference>
<sequence>MSKKKLPKSRFVLEERNGVVVASLLDEHDMSLQHTIHGMPHPRVRAPRRKKDQTIEDSIFMASMFHQSQEEFLRKNIKGINQEINKHVQEIRKTLKRMQSLTHYVVTAQEILDESEQST</sequence>
<organism evidence="2 3">
    <name type="scientific">Microbulbifer halophilus</name>
    <dbReference type="NCBI Taxonomy" id="453963"/>
    <lineage>
        <taxon>Bacteria</taxon>
        <taxon>Pseudomonadati</taxon>
        <taxon>Pseudomonadota</taxon>
        <taxon>Gammaproteobacteria</taxon>
        <taxon>Cellvibrionales</taxon>
        <taxon>Microbulbiferaceae</taxon>
        <taxon>Microbulbifer</taxon>
    </lineage>
</organism>
<evidence type="ECO:0000313" key="3">
    <source>
        <dbReference type="Proteomes" id="UP001597425"/>
    </source>
</evidence>
<protein>
    <recommendedName>
        <fullName evidence="4">Transposase</fullName>
    </recommendedName>
</protein>
<comment type="caution">
    <text evidence="2">The sequence shown here is derived from an EMBL/GenBank/DDBJ whole genome shotgun (WGS) entry which is preliminary data.</text>
</comment>
<feature type="coiled-coil region" evidence="1">
    <location>
        <begin position="70"/>
        <end position="101"/>
    </location>
</feature>
<evidence type="ECO:0008006" key="4">
    <source>
        <dbReference type="Google" id="ProtNLM"/>
    </source>
</evidence>
<accession>A0ABW5EJV9</accession>
<evidence type="ECO:0000256" key="1">
    <source>
        <dbReference type="SAM" id="Coils"/>
    </source>
</evidence>
<name>A0ABW5EJV9_9GAMM</name>
<keyword evidence="1" id="KW-0175">Coiled coil</keyword>
<gene>
    <name evidence="2" type="ORF">ACFSKX_19315</name>
</gene>
<reference evidence="3" key="1">
    <citation type="journal article" date="2019" name="Int. J. Syst. Evol. Microbiol.">
        <title>The Global Catalogue of Microorganisms (GCM) 10K type strain sequencing project: providing services to taxonomists for standard genome sequencing and annotation.</title>
        <authorList>
            <consortium name="The Broad Institute Genomics Platform"/>
            <consortium name="The Broad Institute Genome Sequencing Center for Infectious Disease"/>
            <person name="Wu L."/>
            <person name="Ma J."/>
        </authorList>
    </citation>
    <scope>NUCLEOTIDE SEQUENCE [LARGE SCALE GENOMIC DNA]</scope>
    <source>
        <strain evidence="3">KCTC 12848</strain>
    </source>
</reference>
<keyword evidence="3" id="KW-1185">Reference proteome</keyword>
<dbReference type="EMBL" id="JBHUJD010000067">
    <property type="protein sequence ID" value="MFD2312573.1"/>
    <property type="molecule type" value="Genomic_DNA"/>
</dbReference>
<proteinExistence type="predicted"/>